<organism evidence="3 4">
    <name type="scientific">Ancylobacter defluvii</name>
    <dbReference type="NCBI Taxonomy" id="1282440"/>
    <lineage>
        <taxon>Bacteria</taxon>
        <taxon>Pseudomonadati</taxon>
        <taxon>Pseudomonadota</taxon>
        <taxon>Alphaproteobacteria</taxon>
        <taxon>Hyphomicrobiales</taxon>
        <taxon>Xanthobacteraceae</taxon>
        <taxon>Ancylobacter</taxon>
    </lineage>
</organism>
<dbReference type="Gene3D" id="3.40.50.300">
    <property type="entry name" value="P-loop containing nucleotide triphosphate hydrolases"/>
    <property type="match status" value="1"/>
</dbReference>
<dbReference type="GO" id="GO:0016301">
    <property type="term" value="F:kinase activity"/>
    <property type="evidence" value="ECO:0007669"/>
    <property type="project" value="InterPro"/>
</dbReference>
<feature type="domain" description="Phosphoribulokinase/uridine kinase" evidence="2">
    <location>
        <begin position="45"/>
        <end position="208"/>
    </location>
</feature>
<reference evidence="3" key="1">
    <citation type="journal article" date="2014" name="Int. J. Syst. Evol. Microbiol.">
        <title>Complete genome sequence of Corynebacterium casei LMG S-19264T (=DSM 44701T), isolated from a smear-ripened cheese.</title>
        <authorList>
            <consortium name="US DOE Joint Genome Institute (JGI-PGF)"/>
            <person name="Walter F."/>
            <person name="Albersmeier A."/>
            <person name="Kalinowski J."/>
            <person name="Ruckert C."/>
        </authorList>
    </citation>
    <scope>NUCLEOTIDE SEQUENCE</scope>
    <source>
        <strain evidence="3">VKM B-2789</strain>
    </source>
</reference>
<dbReference type="InterPro" id="IPR006083">
    <property type="entry name" value="PRK/URK"/>
</dbReference>
<dbReference type="GO" id="GO:0005524">
    <property type="term" value="F:ATP binding"/>
    <property type="evidence" value="ECO:0007669"/>
    <property type="project" value="InterPro"/>
</dbReference>
<dbReference type="SUPFAM" id="SSF52540">
    <property type="entry name" value="P-loop containing nucleoside triphosphate hydrolases"/>
    <property type="match status" value="1"/>
</dbReference>
<evidence type="ECO:0000313" key="4">
    <source>
        <dbReference type="Proteomes" id="UP001143330"/>
    </source>
</evidence>
<dbReference type="EMBL" id="BSFM01000001">
    <property type="protein sequence ID" value="GLK82146.1"/>
    <property type="molecule type" value="Genomic_DNA"/>
</dbReference>
<evidence type="ECO:0000256" key="1">
    <source>
        <dbReference type="SAM" id="MobiDB-lite"/>
    </source>
</evidence>
<dbReference type="AlphaFoldDB" id="A0A9W6JT57"/>
<dbReference type="PANTHER" id="PTHR10285">
    <property type="entry name" value="URIDINE KINASE"/>
    <property type="match status" value="1"/>
</dbReference>
<accession>A0A9W6JT57</accession>
<comment type="caution">
    <text evidence="3">The sequence shown here is derived from an EMBL/GenBank/DDBJ whole genome shotgun (WGS) entry which is preliminary data.</text>
</comment>
<dbReference type="Pfam" id="PF00485">
    <property type="entry name" value="PRK"/>
    <property type="match status" value="1"/>
</dbReference>
<dbReference type="NCBIfam" id="NF006746">
    <property type="entry name" value="PRK09270.1-5"/>
    <property type="match status" value="1"/>
</dbReference>
<reference evidence="3" key="2">
    <citation type="submission" date="2023-01" db="EMBL/GenBank/DDBJ databases">
        <authorList>
            <person name="Sun Q."/>
            <person name="Evtushenko L."/>
        </authorList>
    </citation>
    <scope>NUCLEOTIDE SEQUENCE</scope>
    <source>
        <strain evidence="3">VKM B-2789</strain>
    </source>
</reference>
<keyword evidence="3" id="KW-0378">Hydrolase</keyword>
<protein>
    <submittedName>
        <fullName evidence="3">Nucleoside triphosphate hydrolase</fullName>
    </submittedName>
</protein>
<gene>
    <name evidence="3" type="primary">frcK</name>
    <name evidence="3" type="ORF">GCM10017653_02150</name>
</gene>
<dbReference type="RefSeq" id="WP_213362814.1">
    <property type="nucleotide sequence ID" value="NZ_BSFM01000001.1"/>
</dbReference>
<sequence length="238" mass="25210">MTDGTGLKPRAETAGGTADAAVPAPAALAQLAGDLLARPRQRRTVMAVAGAPGSGKSTLAETLKACLDAAAPGLSQVLPMDGFHYDDLLLDQRGHRARKGAPHTFDVDGLATVLDRLRRDDGREVAVPVFDRALEIARAGARLIGPEARIVIVEGNYLLLDDPAWAVLRQRFDVTVMLDAPLPVLEARLVARWAGFGYDAGQIRAKLEDNDLPNARLVATRSVAADVVIANADLREAG</sequence>
<dbReference type="GO" id="GO:0016787">
    <property type="term" value="F:hydrolase activity"/>
    <property type="evidence" value="ECO:0007669"/>
    <property type="project" value="UniProtKB-KW"/>
</dbReference>
<keyword evidence="4" id="KW-1185">Reference proteome</keyword>
<dbReference type="Proteomes" id="UP001143330">
    <property type="component" value="Unassembled WGS sequence"/>
</dbReference>
<dbReference type="InterPro" id="IPR027417">
    <property type="entry name" value="P-loop_NTPase"/>
</dbReference>
<evidence type="ECO:0000259" key="2">
    <source>
        <dbReference type="Pfam" id="PF00485"/>
    </source>
</evidence>
<proteinExistence type="predicted"/>
<name>A0A9W6JT57_9HYPH</name>
<feature type="region of interest" description="Disordered" evidence="1">
    <location>
        <begin position="1"/>
        <end position="20"/>
    </location>
</feature>
<evidence type="ECO:0000313" key="3">
    <source>
        <dbReference type="EMBL" id="GLK82146.1"/>
    </source>
</evidence>